<evidence type="ECO:0008006" key="3">
    <source>
        <dbReference type="Google" id="ProtNLM"/>
    </source>
</evidence>
<dbReference type="InterPro" id="IPR036390">
    <property type="entry name" value="WH_DNA-bd_sf"/>
</dbReference>
<dbReference type="EMBL" id="CP046173">
    <property type="protein sequence ID" value="QIS18826.1"/>
    <property type="molecule type" value="Genomic_DNA"/>
</dbReference>
<dbReference type="SUPFAM" id="SSF46785">
    <property type="entry name" value="Winged helix' DNA-binding domain"/>
    <property type="match status" value="1"/>
</dbReference>
<name>A0A6G9Z0S8_9NOCA</name>
<dbReference type="RefSeq" id="WP_167486144.1">
    <property type="nucleotide sequence ID" value="NZ_CP046173.1"/>
</dbReference>
<evidence type="ECO:0000313" key="1">
    <source>
        <dbReference type="EMBL" id="QIS18826.1"/>
    </source>
</evidence>
<proteinExistence type="predicted"/>
<protein>
    <recommendedName>
        <fullName evidence="3">MarR family transcriptional regulator</fullName>
    </recommendedName>
</protein>
<dbReference type="InterPro" id="IPR036388">
    <property type="entry name" value="WH-like_DNA-bd_sf"/>
</dbReference>
<dbReference type="Gene3D" id="1.10.10.10">
    <property type="entry name" value="Winged helix-like DNA-binding domain superfamily/Winged helix DNA-binding domain"/>
    <property type="match status" value="1"/>
</dbReference>
<evidence type="ECO:0000313" key="2">
    <source>
        <dbReference type="Proteomes" id="UP000500953"/>
    </source>
</evidence>
<dbReference type="AlphaFoldDB" id="A0A6G9Z0S8"/>
<reference evidence="1 2" key="1">
    <citation type="journal article" date="2019" name="ACS Chem. Biol.">
        <title>Identification and Mobilization of a Cryptic Antibiotic Biosynthesis Gene Locus from a Human-Pathogenic Nocardia Isolate.</title>
        <authorList>
            <person name="Herisse M."/>
            <person name="Ishida K."/>
            <person name="Porter J.L."/>
            <person name="Howden B."/>
            <person name="Hertweck C."/>
            <person name="Stinear T.P."/>
            <person name="Pidot S.J."/>
        </authorList>
    </citation>
    <scope>NUCLEOTIDE SEQUENCE [LARGE SCALE GENOMIC DNA]</scope>
    <source>
        <strain evidence="1 2">AUSMDU00012715</strain>
    </source>
</reference>
<gene>
    <name evidence="1" type="ORF">F6W96_11485</name>
</gene>
<organism evidence="1 2">
    <name type="scientific">Nocardia terpenica</name>
    <dbReference type="NCBI Taxonomy" id="455432"/>
    <lineage>
        <taxon>Bacteria</taxon>
        <taxon>Bacillati</taxon>
        <taxon>Actinomycetota</taxon>
        <taxon>Actinomycetes</taxon>
        <taxon>Mycobacteriales</taxon>
        <taxon>Nocardiaceae</taxon>
        <taxon>Nocardia</taxon>
    </lineage>
</organism>
<accession>A0A6G9Z0S8</accession>
<dbReference type="Proteomes" id="UP000500953">
    <property type="component" value="Chromosome"/>
</dbReference>
<sequence>MTRTRLTIGTGAEMALLSVLEPGGLLTVAQLTSQARLTTWTARAAVARLEKRGLIVPSYGRARWCITDRGRKALAVKGCRYTWTGMR</sequence>